<protein>
    <submittedName>
        <fullName evidence="2">Dynamin GTPase effector domain-containing protein</fullName>
    </submittedName>
</protein>
<dbReference type="AlphaFoldDB" id="A0A4V6DT03"/>
<sequence>MTAARSALKQMGPSRTTTQEQIRYLLEISGRFQTITELALSAKYVTSDWFDKDVDRRLATFFINRCESLDSDLFAWGHTYQFEKPVPFSPQPRKHSKISTKPLPLANSDGGYEESWSVRQLEADPDLEELEVPETLVVQTARRNIMAWLEETYRDSRGLELGTFDGSLLQMTMKHQCQKWRAIAYGFILDVITNTHTFIKDLLVEICPDSLTRASIQAELTDGILKRYKRAIEIVEFLLETEIAGTPLTVNRHFNRHLQDSRDERTRTGFLPKDCDELDFETAERSRKLSNATHTVQEMHDILESYYEIARKRFADSLCKQAADFHLVTGPDTPLKLFSSSFVSSLPIEKLDEICCEDATAQRKRLDLMSKIRILEEAKRILA</sequence>
<dbReference type="EMBL" id="PTQR01000126">
    <property type="protein sequence ID" value="TKX18742.1"/>
    <property type="molecule type" value="Genomic_DNA"/>
</dbReference>
<dbReference type="Gene3D" id="1.20.120.1240">
    <property type="entry name" value="Dynamin, middle domain"/>
    <property type="match status" value="1"/>
</dbReference>
<reference evidence="2 3" key="1">
    <citation type="submission" date="2018-02" db="EMBL/GenBank/DDBJ databases">
        <title>Draft genome sequences of Elsinoe sp., causing black scab on jojoba.</title>
        <authorList>
            <person name="Stodart B."/>
            <person name="Jeffress S."/>
            <person name="Ash G."/>
            <person name="Arun Chinnappa K."/>
        </authorList>
    </citation>
    <scope>NUCLEOTIDE SEQUENCE [LARGE SCALE GENOMIC DNA]</scope>
    <source>
        <strain evidence="2 3">Hillstone_2</strain>
    </source>
</reference>
<organism evidence="2 3">
    <name type="scientific">Elsinoe australis</name>
    <dbReference type="NCBI Taxonomy" id="40998"/>
    <lineage>
        <taxon>Eukaryota</taxon>
        <taxon>Fungi</taxon>
        <taxon>Dikarya</taxon>
        <taxon>Ascomycota</taxon>
        <taxon>Pezizomycotina</taxon>
        <taxon>Dothideomycetes</taxon>
        <taxon>Dothideomycetidae</taxon>
        <taxon>Myriangiales</taxon>
        <taxon>Elsinoaceae</taxon>
        <taxon>Elsinoe</taxon>
    </lineage>
</organism>
<dbReference type="Pfam" id="PF02212">
    <property type="entry name" value="GED"/>
    <property type="match status" value="1"/>
</dbReference>
<evidence type="ECO:0000313" key="3">
    <source>
        <dbReference type="Proteomes" id="UP000308133"/>
    </source>
</evidence>
<dbReference type="InterPro" id="IPR003130">
    <property type="entry name" value="GED"/>
</dbReference>
<feature type="domain" description="GED" evidence="1">
    <location>
        <begin position="296"/>
        <end position="383"/>
    </location>
</feature>
<gene>
    <name evidence="2" type="ORF">C1H76_9003</name>
</gene>
<accession>A0A4V6DT03</accession>
<dbReference type="PROSITE" id="PS51388">
    <property type="entry name" value="GED"/>
    <property type="match status" value="1"/>
</dbReference>
<dbReference type="GO" id="GO:0003924">
    <property type="term" value="F:GTPase activity"/>
    <property type="evidence" value="ECO:0007669"/>
    <property type="project" value="InterPro"/>
</dbReference>
<dbReference type="InterPro" id="IPR020850">
    <property type="entry name" value="GED_dom"/>
</dbReference>
<dbReference type="GO" id="GO:0005525">
    <property type="term" value="F:GTP binding"/>
    <property type="evidence" value="ECO:0007669"/>
    <property type="project" value="InterPro"/>
</dbReference>
<proteinExistence type="predicted"/>
<evidence type="ECO:0000313" key="2">
    <source>
        <dbReference type="EMBL" id="TKX18742.1"/>
    </source>
</evidence>
<evidence type="ECO:0000259" key="1">
    <source>
        <dbReference type="PROSITE" id="PS51388"/>
    </source>
</evidence>
<comment type="caution">
    <text evidence="2">The sequence shown here is derived from an EMBL/GenBank/DDBJ whole genome shotgun (WGS) entry which is preliminary data.</text>
</comment>
<dbReference type="Proteomes" id="UP000308133">
    <property type="component" value="Unassembled WGS sequence"/>
</dbReference>
<name>A0A4V6DT03_9PEZI</name>